<accession>S0FYZ8</accession>
<sequence>MADTSSSNLFKNWDYVYQNWDVFELPWVEKDIHPVLAQKIREFASAEGYALDIGCGLGQVSRHLASAGYKVYGIDASDRAINLAKGMTPEGLEIAYMVADSVRFVPEVKFDLVVDFLHLHDIQAKDLSVYIDTLLKISAVGATMITTSLSEKDPTATSTGERDSHFADCKVYYRSSKQITDLFFPYAKLISTEIINVGRGAESYLANLLVFRKTKILGQPPSGCLDTAPVVLP</sequence>
<dbReference type="GO" id="GO:0008168">
    <property type="term" value="F:methyltransferase activity"/>
    <property type="evidence" value="ECO:0007669"/>
    <property type="project" value="UniProtKB-KW"/>
</dbReference>
<dbReference type="Proteomes" id="UP000014216">
    <property type="component" value="Unassembled WGS sequence"/>
</dbReference>
<proteinExistence type="predicted"/>
<keyword evidence="2" id="KW-0489">Methyltransferase</keyword>
<name>S0FYZ8_9BACT</name>
<organism evidence="2 3">
    <name type="scientific">Desulfotignum phosphitoxidans DSM 13687</name>
    <dbReference type="NCBI Taxonomy" id="1286635"/>
    <lineage>
        <taxon>Bacteria</taxon>
        <taxon>Pseudomonadati</taxon>
        <taxon>Thermodesulfobacteriota</taxon>
        <taxon>Desulfobacteria</taxon>
        <taxon>Desulfobacterales</taxon>
        <taxon>Desulfobacteraceae</taxon>
        <taxon>Desulfotignum</taxon>
    </lineage>
</organism>
<dbReference type="RefSeq" id="WP_006968836.1">
    <property type="nucleotide sequence ID" value="NZ_APJX01000023.1"/>
</dbReference>
<dbReference type="Gene3D" id="3.40.50.150">
    <property type="entry name" value="Vaccinia Virus protein VP39"/>
    <property type="match status" value="1"/>
</dbReference>
<feature type="domain" description="Methyltransferase" evidence="1">
    <location>
        <begin position="51"/>
        <end position="132"/>
    </location>
</feature>
<reference evidence="2 3" key="1">
    <citation type="journal article" date="2013" name="Genome Announc.">
        <title>Draft Genome Sequence of Desulfotignum phosphitoxidans DSM 13687 Strain FiPS-3.</title>
        <authorList>
            <person name="Poehlein A."/>
            <person name="Daniel R."/>
            <person name="Simeonova D.D."/>
        </authorList>
    </citation>
    <scope>NUCLEOTIDE SEQUENCE [LARGE SCALE GENOMIC DNA]</scope>
    <source>
        <strain evidence="2 3">DSM 13687</strain>
    </source>
</reference>
<evidence type="ECO:0000313" key="3">
    <source>
        <dbReference type="Proteomes" id="UP000014216"/>
    </source>
</evidence>
<dbReference type="GO" id="GO:0032259">
    <property type="term" value="P:methylation"/>
    <property type="evidence" value="ECO:0007669"/>
    <property type="project" value="UniProtKB-KW"/>
</dbReference>
<dbReference type="InterPro" id="IPR029063">
    <property type="entry name" value="SAM-dependent_MTases_sf"/>
</dbReference>
<evidence type="ECO:0000313" key="2">
    <source>
        <dbReference type="EMBL" id="EMS77172.1"/>
    </source>
</evidence>
<dbReference type="OrthoDB" id="5298787at2"/>
<keyword evidence="3" id="KW-1185">Reference proteome</keyword>
<evidence type="ECO:0000259" key="1">
    <source>
        <dbReference type="Pfam" id="PF13649"/>
    </source>
</evidence>
<protein>
    <submittedName>
        <fullName evidence="2">Methyltransferase domain-containing protein</fullName>
    </submittedName>
</protein>
<dbReference type="AlphaFoldDB" id="S0FYZ8"/>
<dbReference type="Pfam" id="PF13649">
    <property type="entry name" value="Methyltransf_25"/>
    <property type="match status" value="1"/>
</dbReference>
<gene>
    <name evidence="2" type="ORF">Dpo_24c00030</name>
</gene>
<keyword evidence="2" id="KW-0808">Transferase</keyword>
<dbReference type="InterPro" id="IPR041698">
    <property type="entry name" value="Methyltransf_25"/>
</dbReference>
<comment type="caution">
    <text evidence="2">The sequence shown here is derived from an EMBL/GenBank/DDBJ whole genome shotgun (WGS) entry which is preliminary data.</text>
</comment>
<dbReference type="EMBL" id="APJX01000023">
    <property type="protein sequence ID" value="EMS77172.1"/>
    <property type="molecule type" value="Genomic_DNA"/>
</dbReference>
<dbReference type="SUPFAM" id="SSF53335">
    <property type="entry name" value="S-adenosyl-L-methionine-dependent methyltransferases"/>
    <property type="match status" value="1"/>
</dbReference>
<dbReference type="CDD" id="cd02440">
    <property type="entry name" value="AdoMet_MTases"/>
    <property type="match status" value="1"/>
</dbReference>